<dbReference type="Pfam" id="PF12937">
    <property type="entry name" value="F-box-like"/>
    <property type="match status" value="1"/>
</dbReference>
<dbReference type="EMBL" id="JADGJH010005528">
    <property type="protein sequence ID" value="KAJ3080254.1"/>
    <property type="molecule type" value="Genomic_DNA"/>
</dbReference>
<dbReference type="AlphaFoldDB" id="A0AAD5SLC5"/>
<dbReference type="Gene3D" id="1.20.1280.50">
    <property type="match status" value="1"/>
</dbReference>
<dbReference type="InterPro" id="IPR036047">
    <property type="entry name" value="F-box-like_dom_sf"/>
</dbReference>
<accession>A0AAD5SLC5</accession>
<feature type="non-terminal residue" evidence="2">
    <location>
        <position position="122"/>
    </location>
</feature>
<proteinExistence type="predicted"/>
<evidence type="ECO:0000313" key="2">
    <source>
        <dbReference type="EMBL" id="KAJ3080254.1"/>
    </source>
</evidence>
<dbReference type="Proteomes" id="UP001211907">
    <property type="component" value="Unassembled WGS sequence"/>
</dbReference>
<protein>
    <recommendedName>
        <fullName evidence="1">F-box domain-containing protein</fullName>
    </recommendedName>
</protein>
<name>A0AAD5SLC5_9FUNG</name>
<organism evidence="2 3">
    <name type="scientific">Physocladia obscura</name>
    <dbReference type="NCBI Taxonomy" id="109957"/>
    <lineage>
        <taxon>Eukaryota</taxon>
        <taxon>Fungi</taxon>
        <taxon>Fungi incertae sedis</taxon>
        <taxon>Chytridiomycota</taxon>
        <taxon>Chytridiomycota incertae sedis</taxon>
        <taxon>Chytridiomycetes</taxon>
        <taxon>Chytridiales</taxon>
        <taxon>Chytriomycetaceae</taxon>
        <taxon>Physocladia</taxon>
    </lineage>
</organism>
<dbReference type="PROSITE" id="PS50181">
    <property type="entry name" value="FBOX"/>
    <property type="match status" value="1"/>
</dbReference>
<gene>
    <name evidence="2" type="ORF">HK100_010194</name>
</gene>
<comment type="caution">
    <text evidence="2">The sequence shown here is derived from an EMBL/GenBank/DDBJ whole genome shotgun (WGS) entry which is preliminary data.</text>
</comment>
<feature type="domain" description="F-box" evidence="1">
    <location>
        <begin position="2"/>
        <end position="53"/>
    </location>
</feature>
<evidence type="ECO:0000259" key="1">
    <source>
        <dbReference type="PROSITE" id="PS50181"/>
    </source>
</evidence>
<keyword evidence="3" id="KW-1185">Reference proteome</keyword>
<dbReference type="SUPFAM" id="SSF81383">
    <property type="entry name" value="F-box domain"/>
    <property type="match status" value="1"/>
</dbReference>
<reference evidence="2" key="1">
    <citation type="submission" date="2020-05" db="EMBL/GenBank/DDBJ databases">
        <title>Phylogenomic resolution of chytrid fungi.</title>
        <authorList>
            <person name="Stajich J.E."/>
            <person name="Amses K."/>
            <person name="Simmons R."/>
            <person name="Seto K."/>
            <person name="Myers J."/>
            <person name="Bonds A."/>
            <person name="Quandt C.A."/>
            <person name="Barry K."/>
            <person name="Liu P."/>
            <person name="Grigoriev I."/>
            <person name="Longcore J.E."/>
            <person name="James T.Y."/>
        </authorList>
    </citation>
    <scope>NUCLEOTIDE SEQUENCE</scope>
    <source>
        <strain evidence="2">JEL0513</strain>
    </source>
</reference>
<dbReference type="InterPro" id="IPR001810">
    <property type="entry name" value="F-box_dom"/>
</dbReference>
<evidence type="ECO:0000313" key="3">
    <source>
        <dbReference type="Proteomes" id="UP001211907"/>
    </source>
</evidence>
<sequence length="122" mass="13811">MSIDINRLPAEIKQEIIQYLPINKRLFEIGRVCRSFRDIINSAAFASSHLRHAEQRGEKICEKYSEIRKKLPVAYASAALAMDANFAIKFAAKMGHTEVAKLLLAHSRKNPVKNDGQSEMLQ</sequence>